<evidence type="ECO:0000259" key="5">
    <source>
        <dbReference type="PROSITE" id="PS50949"/>
    </source>
</evidence>
<dbReference type="InterPro" id="IPR036388">
    <property type="entry name" value="WH-like_DNA-bd_sf"/>
</dbReference>
<feature type="coiled-coil region" evidence="4">
    <location>
        <begin position="239"/>
        <end position="277"/>
    </location>
</feature>
<keyword evidence="6" id="KW-0614">Plasmid</keyword>
<dbReference type="Gene3D" id="1.10.10.10">
    <property type="entry name" value="Winged helix-like DNA-binding domain superfamily/Winged helix DNA-binding domain"/>
    <property type="match status" value="1"/>
</dbReference>
<dbReference type="GO" id="GO:0045892">
    <property type="term" value="P:negative regulation of DNA-templated transcription"/>
    <property type="evidence" value="ECO:0007669"/>
    <property type="project" value="TreeGrafter"/>
</dbReference>
<dbReference type="EMBL" id="KF602051">
    <property type="protein sequence ID" value="AHE40385.1"/>
    <property type="molecule type" value="Genomic_DNA"/>
</dbReference>
<dbReference type="InterPro" id="IPR036390">
    <property type="entry name" value="WH_DNA-bd_sf"/>
</dbReference>
<dbReference type="PROSITE" id="PS50949">
    <property type="entry name" value="HTH_GNTR"/>
    <property type="match status" value="1"/>
</dbReference>
<sequence>MGLRAGCAIRRGRQPFLGRLVSTRSGRPWRRPSRLLRWITLCSSQGSAASFGLQMRSETSGRLVAALGRSAGPCRLLRNRRLWPPERRWHIPTHAEPCATLCTRLIHVHMVVKEGSSMAKGVVRLVATPELCWTMCGMHIKVHIDAQGRRGVGGSSGRTEYGRVMAALEQRIADPNDLQVGDKIPSTQGLMDQYGASSTAVRRAVKELVAKGLLEGIAGKGVFVIAKPEHLGEVEEAPRSGLERRLAEMENRVEELAKADREQLHALQQDLRAVRRSVAALHAHLIDLYGRLGQPFPDDLLAAGVSAADQSEDVRRVEGA</sequence>
<evidence type="ECO:0000256" key="3">
    <source>
        <dbReference type="ARBA" id="ARBA00023163"/>
    </source>
</evidence>
<dbReference type="AlphaFoldDB" id="V9Z4J7"/>
<proteinExistence type="predicted"/>
<dbReference type="GO" id="GO:0003700">
    <property type="term" value="F:DNA-binding transcription factor activity"/>
    <property type="evidence" value="ECO:0007669"/>
    <property type="project" value="InterPro"/>
</dbReference>
<keyword evidence="2" id="KW-0238">DNA-binding</keyword>
<dbReference type="GO" id="GO:0003677">
    <property type="term" value="F:DNA binding"/>
    <property type="evidence" value="ECO:0007669"/>
    <property type="project" value="UniProtKB-KW"/>
</dbReference>
<dbReference type="SUPFAM" id="SSF46785">
    <property type="entry name" value="Winged helix' DNA-binding domain"/>
    <property type="match status" value="1"/>
</dbReference>
<keyword evidence="3" id="KW-0804">Transcription</keyword>
<name>V9Z4J7_9ACTN</name>
<organism evidence="6">
    <name type="scientific">Streptomyces sp. F12</name>
    <dbReference type="NCBI Taxonomy" id="1436084"/>
    <lineage>
        <taxon>Bacteria</taxon>
        <taxon>Bacillati</taxon>
        <taxon>Actinomycetota</taxon>
        <taxon>Actinomycetes</taxon>
        <taxon>Kitasatosporales</taxon>
        <taxon>Streptomycetaceae</taxon>
        <taxon>Streptomyces</taxon>
    </lineage>
</organism>
<feature type="domain" description="HTH gntR-type" evidence="5">
    <location>
        <begin position="158"/>
        <end position="227"/>
    </location>
</feature>
<dbReference type="InterPro" id="IPR050679">
    <property type="entry name" value="Bact_HTH_transcr_reg"/>
</dbReference>
<dbReference type="PANTHER" id="PTHR44846:SF17">
    <property type="entry name" value="GNTR-FAMILY TRANSCRIPTIONAL REGULATOR"/>
    <property type="match status" value="1"/>
</dbReference>
<geneLocation type="plasmid" evidence="6">
    <name>pFRL6</name>
</geneLocation>
<accession>V9Z4J7</accession>
<keyword evidence="4" id="KW-0175">Coiled coil</keyword>
<evidence type="ECO:0000256" key="1">
    <source>
        <dbReference type="ARBA" id="ARBA00023015"/>
    </source>
</evidence>
<keyword evidence="1" id="KW-0805">Transcription regulation</keyword>
<dbReference type="Pfam" id="PF00392">
    <property type="entry name" value="GntR"/>
    <property type="match status" value="1"/>
</dbReference>
<reference evidence="6" key="1">
    <citation type="submission" date="2013-09" db="EMBL/GenBank/DDBJ databases">
        <title>Complete nucleotide sequence of Streptomyces linear plasmid pFRL6.</title>
        <authorList>
            <person name="Chen Z."/>
            <person name="Fang P."/>
            <person name="Qin Z."/>
        </authorList>
    </citation>
    <scope>NUCLEOTIDE SEQUENCE</scope>
    <source>
        <plasmid evidence="6">pFRL6</plasmid>
    </source>
</reference>
<evidence type="ECO:0000313" key="6">
    <source>
        <dbReference type="EMBL" id="AHE40385.1"/>
    </source>
</evidence>
<dbReference type="CDD" id="cd07377">
    <property type="entry name" value="WHTH_GntR"/>
    <property type="match status" value="1"/>
</dbReference>
<dbReference type="PANTHER" id="PTHR44846">
    <property type="entry name" value="MANNOSYL-D-GLYCERATE TRANSPORT/METABOLISM SYSTEM REPRESSOR MNGR-RELATED"/>
    <property type="match status" value="1"/>
</dbReference>
<dbReference type="SMART" id="SM00345">
    <property type="entry name" value="HTH_GNTR"/>
    <property type="match status" value="1"/>
</dbReference>
<gene>
    <name evidence="6" type="primary">gntR</name>
    <name evidence="6" type="ORF">pFRL6_298c</name>
</gene>
<evidence type="ECO:0000256" key="4">
    <source>
        <dbReference type="SAM" id="Coils"/>
    </source>
</evidence>
<protein>
    <submittedName>
        <fullName evidence="6">GntR family transcriptional regulator</fullName>
    </submittedName>
</protein>
<evidence type="ECO:0000256" key="2">
    <source>
        <dbReference type="ARBA" id="ARBA00023125"/>
    </source>
</evidence>
<dbReference type="InterPro" id="IPR000524">
    <property type="entry name" value="Tscrpt_reg_HTH_GntR"/>
</dbReference>